<evidence type="ECO:0000256" key="4">
    <source>
        <dbReference type="ARBA" id="ARBA00022884"/>
    </source>
</evidence>
<accession>A0A7H1NQ95</accession>
<organism evidence="8 9">
    <name type="scientific">Entomobacter blattae</name>
    <dbReference type="NCBI Taxonomy" id="2762277"/>
    <lineage>
        <taxon>Bacteria</taxon>
        <taxon>Pseudomonadati</taxon>
        <taxon>Pseudomonadota</taxon>
        <taxon>Alphaproteobacteria</taxon>
        <taxon>Acetobacterales</taxon>
        <taxon>Acetobacteraceae</taxon>
        <taxon>Entomobacter</taxon>
    </lineage>
</organism>
<dbReference type="GO" id="GO:0006515">
    <property type="term" value="P:protein quality control for misfolded or incompletely synthesized proteins"/>
    <property type="evidence" value="ECO:0007669"/>
    <property type="project" value="UniProtKB-UniRule"/>
</dbReference>
<dbReference type="GO" id="GO:0004045">
    <property type="term" value="F:peptidyl-tRNA hydrolase activity"/>
    <property type="evidence" value="ECO:0007669"/>
    <property type="project" value="UniProtKB-UniRule"/>
</dbReference>
<evidence type="ECO:0000256" key="1">
    <source>
        <dbReference type="ARBA" id="ARBA00013260"/>
    </source>
</evidence>
<keyword evidence="7" id="KW-0963">Cytoplasm</keyword>
<feature type="binding site" evidence="7">
    <location>
        <position position="66"/>
    </location>
    <ligand>
        <name>tRNA</name>
        <dbReference type="ChEBI" id="CHEBI:17843"/>
    </ligand>
</feature>
<dbReference type="GO" id="GO:0005737">
    <property type="term" value="C:cytoplasm"/>
    <property type="evidence" value="ECO:0007669"/>
    <property type="project" value="UniProtKB-SubCell"/>
</dbReference>
<dbReference type="EC" id="3.1.1.29" evidence="1 7"/>
<evidence type="ECO:0000313" key="8">
    <source>
        <dbReference type="EMBL" id="QNT77955.1"/>
    </source>
</evidence>
<proteinExistence type="inferred from homology"/>
<feature type="site" description="Discriminates between blocked and unblocked aminoacyl-tRNA" evidence="7">
    <location>
        <position position="9"/>
    </location>
</feature>
<comment type="subunit">
    <text evidence="7">Monomer.</text>
</comment>
<comment type="catalytic activity">
    <reaction evidence="7">
        <text>an N-acyl-L-alpha-aminoacyl-tRNA + H2O = an N-acyl-L-amino acid + a tRNA + H(+)</text>
        <dbReference type="Rhea" id="RHEA:54448"/>
        <dbReference type="Rhea" id="RHEA-COMP:10123"/>
        <dbReference type="Rhea" id="RHEA-COMP:13883"/>
        <dbReference type="ChEBI" id="CHEBI:15377"/>
        <dbReference type="ChEBI" id="CHEBI:15378"/>
        <dbReference type="ChEBI" id="CHEBI:59874"/>
        <dbReference type="ChEBI" id="CHEBI:78442"/>
        <dbReference type="ChEBI" id="CHEBI:138191"/>
        <dbReference type="EC" id="3.1.1.29"/>
    </reaction>
</comment>
<evidence type="ECO:0000256" key="3">
    <source>
        <dbReference type="ARBA" id="ARBA00022801"/>
    </source>
</evidence>
<evidence type="ECO:0000256" key="5">
    <source>
        <dbReference type="ARBA" id="ARBA00038063"/>
    </source>
</evidence>
<evidence type="ECO:0000256" key="7">
    <source>
        <dbReference type="HAMAP-Rule" id="MF_00083"/>
    </source>
</evidence>
<name>A0A7H1NQ95_9PROT</name>
<evidence type="ECO:0000313" key="9">
    <source>
        <dbReference type="Proteomes" id="UP000516349"/>
    </source>
</evidence>
<dbReference type="EMBL" id="CP060244">
    <property type="protein sequence ID" value="QNT77955.1"/>
    <property type="molecule type" value="Genomic_DNA"/>
</dbReference>
<dbReference type="InterPro" id="IPR036416">
    <property type="entry name" value="Pept_tRNA_hydro_sf"/>
</dbReference>
<comment type="subcellular location">
    <subcellularLocation>
        <location evidence="7">Cytoplasm</location>
    </subcellularLocation>
</comment>
<comment type="function">
    <text evidence="7">Catalyzes the release of premature peptidyl moieties from peptidyl-tRNA molecules trapped in stalled 50S ribosomal subunits, and thus maintains levels of free tRNAs and 50S ribosomes.</text>
</comment>
<feature type="active site" description="Proton acceptor" evidence="7">
    <location>
        <position position="19"/>
    </location>
</feature>
<dbReference type="Pfam" id="PF01195">
    <property type="entry name" value="Pept_tRNA_hydro"/>
    <property type="match status" value="1"/>
</dbReference>
<dbReference type="PROSITE" id="PS01196">
    <property type="entry name" value="PEPT_TRNA_HYDROL_2"/>
    <property type="match status" value="1"/>
</dbReference>
<dbReference type="SUPFAM" id="SSF53178">
    <property type="entry name" value="Peptidyl-tRNA hydrolase-like"/>
    <property type="match status" value="1"/>
</dbReference>
<dbReference type="Gene3D" id="3.40.50.1470">
    <property type="entry name" value="Peptidyl-tRNA hydrolase"/>
    <property type="match status" value="1"/>
</dbReference>
<dbReference type="Proteomes" id="UP000516349">
    <property type="component" value="Chromosome"/>
</dbReference>
<protein>
    <recommendedName>
        <fullName evidence="6 7">Peptidyl-tRNA hydrolase</fullName>
        <shortName evidence="7">Pth</shortName>
        <ecNumber evidence="1 7">3.1.1.29</ecNumber>
    </recommendedName>
</protein>
<reference evidence="8 9" key="1">
    <citation type="submission" date="2020-08" db="EMBL/GenBank/DDBJ databases">
        <title>Complete genome sequence of Entomobacter blattae G55GP.</title>
        <authorList>
            <person name="Poehlein A."/>
            <person name="Guzman J."/>
            <person name="Daniel R."/>
            <person name="Vilcinskas A."/>
        </authorList>
    </citation>
    <scope>NUCLEOTIDE SEQUENCE [LARGE SCALE GENOMIC DNA]</scope>
    <source>
        <strain evidence="8 9">G55GP</strain>
    </source>
</reference>
<keyword evidence="9" id="KW-1185">Reference proteome</keyword>
<dbReference type="HAMAP" id="MF_00083">
    <property type="entry name" value="Pept_tRNA_hydro_bact"/>
    <property type="match status" value="1"/>
</dbReference>
<dbReference type="InterPro" id="IPR018171">
    <property type="entry name" value="Pept_tRNA_hydro_CS"/>
</dbReference>
<comment type="caution">
    <text evidence="7">Lacks conserved residue(s) required for the propagation of feature annotation.</text>
</comment>
<keyword evidence="2 7" id="KW-0820">tRNA-binding</keyword>
<dbReference type="RefSeq" id="WP_203414344.1">
    <property type="nucleotide sequence ID" value="NZ_CP060244.1"/>
</dbReference>
<dbReference type="InterPro" id="IPR001328">
    <property type="entry name" value="Pept_tRNA_hydro"/>
</dbReference>
<comment type="similarity">
    <text evidence="5 7">Belongs to the PTH family.</text>
</comment>
<gene>
    <name evidence="7 8" type="primary">pth</name>
    <name evidence="8" type="ORF">JGUZn3_07140</name>
</gene>
<dbReference type="PANTHER" id="PTHR17224">
    <property type="entry name" value="PEPTIDYL-TRNA HYDROLASE"/>
    <property type="match status" value="1"/>
</dbReference>
<keyword evidence="3 7" id="KW-0378">Hydrolase</keyword>
<dbReference type="CDD" id="cd00462">
    <property type="entry name" value="PTH"/>
    <property type="match status" value="1"/>
</dbReference>
<dbReference type="AlphaFoldDB" id="A0A7H1NQ95"/>
<comment type="function">
    <text evidence="7">Hydrolyzes ribosome-free peptidyl-tRNAs (with 1 or more amino acids incorporated), which drop off the ribosome during protein synthesis, or as a result of ribosome stalling.</text>
</comment>
<evidence type="ECO:0000256" key="2">
    <source>
        <dbReference type="ARBA" id="ARBA00022555"/>
    </source>
</evidence>
<dbReference type="GO" id="GO:0000049">
    <property type="term" value="F:tRNA binding"/>
    <property type="evidence" value="ECO:0007669"/>
    <property type="project" value="UniProtKB-UniRule"/>
</dbReference>
<keyword evidence="4 7" id="KW-0694">RNA-binding</keyword>
<feature type="site" description="Stabilizes the basic form of H active site to accept a proton" evidence="7">
    <location>
        <position position="91"/>
    </location>
</feature>
<feature type="binding site" evidence="7">
    <location>
        <position position="112"/>
    </location>
    <ligand>
        <name>tRNA</name>
        <dbReference type="ChEBI" id="CHEBI:17843"/>
    </ligand>
</feature>
<sequence>MLLWVGLGNPEAGMQQHRHNIGFMAVEHIAARHGFSPWRNRFKGEFSEGQLGGQKVFLLKPMTYMNRSGQSVQQAAAFYKIPLGDIFIFHDELDLDPGRIKVKSGGGAAGHNGLRSIDQEMGGQDYWRIRLGIGHPGHKDRVTGHVLGNFSTAERPDLEKELNAIADSASLLAQGQKEAFMSRVALLLQEK</sequence>
<feature type="binding site" evidence="7">
    <location>
        <position position="64"/>
    </location>
    <ligand>
        <name>tRNA</name>
        <dbReference type="ChEBI" id="CHEBI:17843"/>
    </ligand>
</feature>
<dbReference type="FunFam" id="3.40.50.1470:FF:000001">
    <property type="entry name" value="Peptidyl-tRNA hydrolase"/>
    <property type="match status" value="1"/>
</dbReference>
<dbReference type="GO" id="GO:0072344">
    <property type="term" value="P:rescue of stalled ribosome"/>
    <property type="evidence" value="ECO:0007669"/>
    <property type="project" value="UniProtKB-UniRule"/>
</dbReference>
<dbReference type="KEGG" id="ebla:JGUZn3_07140"/>
<dbReference type="PANTHER" id="PTHR17224:SF1">
    <property type="entry name" value="PEPTIDYL-TRNA HYDROLASE"/>
    <property type="match status" value="1"/>
</dbReference>
<dbReference type="NCBIfam" id="TIGR00447">
    <property type="entry name" value="pth"/>
    <property type="match status" value="1"/>
</dbReference>
<evidence type="ECO:0000256" key="6">
    <source>
        <dbReference type="ARBA" id="ARBA00050038"/>
    </source>
</evidence>